<reference evidence="2" key="1">
    <citation type="submission" date="2023-03" db="EMBL/GenBank/DDBJ databases">
        <title>Massive genome expansion in bonnet fungi (Mycena s.s.) driven by repeated elements and novel gene families across ecological guilds.</title>
        <authorList>
            <consortium name="Lawrence Berkeley National Laboratory"/>
            <person name="Harder C.B."/>
            <person name="Miyauchi S."/>
            <person name="Viragh M."/>
            <person name="Kuo A."/>
            <person name="Thoen E."/>
            <person name="Andreopoulos B."/>
            <person name="Lu D."/>
            <person name="Skrede I."/>
            <person name="Drula E."/>
            <person name="Henrissat B."/>
            <person name="Morin E."/>
            <person name="Kohler A."/>
            <person name="Barry K."/>
            <person name="LaButti K."/>
            <person name="Morin E."/>
            <person name="Salamov A."/>
            <person name="Lipzen A."/>
            <person name="Mereny Z."/>
            <person name="Hegedus B."/>
            <person name="Baldrian P."/>
            <person name="Stursova M."/>
            <person name="Weitz H."/>
            <person name="Taylor A."/>
            <person name="Grigoriev I.V."/>
            <person name="Nagy L.G."/>
            <person name="Martin F."/>
            <person name="Kauserud H."/>
        </authorList>
    </citation>
    <scope>NUCLEOTIDE SEQUENCE</scope>
    <source>
        <strain evidence="2">CBHHK002</strain>
    </source>
</reference>
<gene>
    <name evidence="2" type="ORF">DFH08DRAFT_399081</name>
</gene>
<evidence type="ECO:0008006" key="4">
    <source>
        <dbReference type="Google" id="ProtNLM"/>
    </source>
</evidence>
<evidence type="ECO:0000256" key="1">
    <source>
        <dbReference type="SAM" id="MobiDB-lite"/>
    </source>
</evidence>
<proteinExistence type="predicted"/>
<evidence type="ECO:0000313" key="3">
    <source>
        <dbReference type="Proteomes" id="UP001218218"/>
    </source>
</evidence>
<sequence length="179" mass="20032">MDRDTHVDAAMAANPATDDSESVSREGGFFAGSKHFTIAGGTFNSIIKKYPYPTTPDFRRIPLGDIDLQHEIHLDNTFGVVDRQRGRTRDVRRVYSAKTAGRNVTVAMYQGNTAEKEWRRDIAKYMAVRHPNIVQLCGAATSGDVHATIFHDELIPLEDFIAPYRQSPLSVVYIKGYTV</sequence>
<evidence type="ECO:0000313" key="2">
    <source>
        <dbReference type="EMBL" id="KAJ7318368.1"/>
    </source>
</evidence>
<dbReference type="Gene3D" id="3.30.200.20">
    <property type="entry name" value="Phosphorylase Kinase, domain 1"/>
    <property type="match status" value="1"/>
</dbReference>
<dbReference type="AlphaFoldDB" id="A0AAD7EG23"/>
<dbReference type="Proteomes" id="UP001218218">
    <property type="component" value="Unassembled WGS sequence"/>
</dbReference>
<keyword evidence="3" id="KW-1185">Reference proteome</keyword>
<name>A0AAD7EG23_9AGAR</name>
<feature type="region of interest" description="Disordered" evidence="1">
    <location>
        <begin position="1"/>
        <end position="25"/>
    </location>
</feature>
<dbReference type="SUPFAM" id="SSF56112">
    <property type="entry name" value="Protein kinase-like (PK-like)"/>
    <property type="match status" value="1"/>
</dbReference>
<accession>A0AAD7EG23</accession>
<dbReference type="InterPro" id="IPR011009">
    <property type="entry name" value="Kinase-like_dom_sf"/>
</dbReference>
<protein>
    <recommendedName>
        <fullName evidence="4">Protein kinase domain-containing protein</fullName>
    </recommendedName>
</protein>
<dbReference type="EMBL" id="JARIHO010000058">
    <property type="protein sequence ID" value="KAJ7318368.1"/>
    <property type="molecule type" value="Genomic_DNA"/>
</dbReference>
<comment type="caution">
    <text evidence="2">The sequence shown here is derived from an EMBL/GenBank/DDBJ whole genome shotgun (WGS) entry which is preliminary data.</text>
</comment>
<organism evidence="2 3">
    <name type="scientific">Mycena albidolilacea</name>
    <dbReference type="NCBI Taxonomy" id="1033008"/>
    <lineage>
        <taxon>Eukaryota</taxon>
        <taxon>Fungi</taxon>
        <taxon>Dikarya</taxon>
        <taxon>Basidiomycota</taxon>
        <taxon>Agaricomycotina</taxon>
        <taxon>Agaricomycetes</taxon>
        <taxon>Agaricomycetidae</taxon>
        <taxon>Agaricales</taxon>
        <taxon>Marasmiineae</taxon>
        <taxon>Mycenaceae</taxon>
        <taxon>Mycena</taxon>
    </lineage>
</organism>